<protein>
    <submittedName>
        <fullName evidence="8">Carcinoembryonic antigen-related cell adhesion molecule 6-like</fullName>
    </submittedName>
</protein>
<evidence type="ECO:0000256" key="3">
    <source>
        <dbReference type="ARBA" id="ARBA00023319"/>
    </source>
</evidence>
<dbReference type="InterPro" id="IPR007110">
    <property type="entry name" value="Ig-like_dom"/>
</dbReference>
<proteinExistence type="inferred from homology"/>
<dbReference type="Proteomes" id="UP000694923">
    <property type="component" value="Unplaced"/>
</dbReference>
<keyword evidence="7" id="KW-1185">Reference proteome</keyword>
<keyword evidence="1 5" id="KW-0732">Signal</keyword>
<sequence length="347" mass="37741">MELPSASPCKGHIPWQGLLLTVSLLTFWIPPPTAQLTIESVPFNAAEGQDVLLLVHNMTENLLAYHWYKGQGVLNNPLIISHINYTQVNISGPAYSGREILFPNGSLLFQNVTLEDAGYYTLQTIDISFITDQALGQFHVYSELPKPSVTSNNSHPVEDEDSVALTCEPETQDTTYLWWVNGQSLQLSSRLDLSPDNRTLTLLSVMRNDTGPYECETQNPVSTGRSDPVTLNISYGPDTPTISPPDSSYRTGATLSLFCYAASNPPAQYSWLINGRPQQSTQELIIPNITVSDSGSYTCLAYNSATGLKRATVKTVTVYDNPVTGSSPGISAGLLVGIVIGVLPGWL</sequence>
<gene>
    <name evidence="8" type="primary">LOC103604096</name>
</gene>
<accession>A0ABM0S215</accession>
<keyword evidence="3" id="KW-0393">Immunoglobulin domain</keyword>
<evidence type="ECO:0000256" key="2">
    <source>
        <dbReference type="ARBA" id="ARBA00023180"/>
    </source>
</evidence>
<dbReference type="SUPFAM" id="SSF48726">
    <property type="entry name" value="Immunoglobulin"/>
    <property type="match status" value="3"/>
</dbReference>
<name>A0ABM0S215_GALVR</name>
<dbReference type="CDD" id="cd05740">
    <property type="entry name" value="IgI_hCEACAM_2_4_6_like"/>
    <property type="match status" value="1"/>
</dbReference>
<dbReference type="InterPro" id="IPR013783">
    <property type="entry name" value="Ig-like_fold"/>
</dbReference>
<dbReference type="Gene3D" id="2.60.40.10">
    <property type="entry name" value="Immunoglobulins"/>
    <property type="match status" value="3"/>
</dbReference>
<dbReference type="CDD" id="cd20948">
    <property type="entry name" value="IgC2_CEACAM5-like"/>
    <property type="match status" value="1"/>
</dbReference>
<keyword evidence="2" id="KW-0325">Glycoprotein</keyword>
<feature type="domain" description="Ig-like" evidence="6">
    <location>
        <begin position="145"/>
        <end position="232"/>
    </location>
</feature>
<dbReference type="RefSeq" id="XP_008586906.1">
    <property type="nucleotide sequence ID" value="XM_008588684.1"/>
</dbReference>
<dbReference type="InterPro" id="IPR050831">
    <property type="entry name" value="CEA_cell_adhesion"/>
</dbReference>
<feature type="signal peptide" evidence="5">
    <location>
        <begin position="1"/>
        <end position="34"/>
    </location>
</feature>
<dbReference type="InterPro" id="IPR003599">
    <property type="entry name" value="Ig_sub"/>
</dbReference>
<reference evidence="8" key="1">
    <citation type="submission" date="2025-08" db="UniProtKB">
        <authorList>
            <consortium name="RefSeq"/>
        </authorList>
    </citation>
    <scope>IDENTIFICATION</scope>
</reference>
<dbReference type="InterPro" id="IPR003598">
    <property type="entry name" value="Ig_sub2"/>
</dbReference>
<dbReference type="Pfam" id="PF13927">
    <property type="entry name" value="Ig_3"/>
    <property type="match status" value="1"/>
</dbReference>
<dbReference type="Pfam" id="PF13895">
    <property type="entry name" value="Ig_2"/>
    <property type="match status" value="1"/>
</dbReference>
<dbReference type="PROSITE" id="PS50835">
    <property type="entry name" value="IG_LIKE"/>
    <property type="match status" value="2"/>
</dbReference>
<evidence type="ECO:0000256" key="1">
    <source>
        <dbReference type="ARBA" id="ARBA00022729"/>
    </source>
</evidence>
<dbReference type="PANTHER" id="PTHR44427:SF1">
    <property type="entry name" value="CARCINOEMBRYONIC ANTIGEN-RELATED CELL ADHESION MOLECULE 1"/>
    <property type="match status" value="1"/>
</dbReference>
<evidence type="ECO:0000259" key="6">
    <source>
        <dbReference type="PROSITE" id="PS50835"/>
    </source>
</evidence>
<dbReference type="CDD" id="cd05774">
    <property type="entry name" value="IgV_CEACAM_D1"/>
    <property type="match status" value="1"/>
</dbReference>
<dbReference type="PANTHER" id="PTHR44427">
    <property type="entry name" value="CARCINOEMBRYONIC ANTIGEN-RELATED CELL ADHESION MOLECULE 19"/>
    <property type="match status" value="1"/>
</dbReference>
<evidence type="ECO:0000256" key="4">
    <source>
        <dbReference type="ARBA" id="ARBA00038222"/>
    </source>
</evidence>
<dbReference type="InterPro" id="IPR013106">
    <property type="entry name" value="Ig_V-set"/>
</dbReference>
<dbReference type="Pfam" id="PF07686">
    <property type="entry name" value="V-set"/>
    <property type="match status" value="1"/>
</dbReference>
<evidence type="ECO:0000313" key="8">
    <source>
        <dbReference type="RefSeq" id="XP_008586906.1"/>
    </source>
</evidence>
<dbReference type="GeneID" id="103604096"/>
<dbReference type="SMART" id="SM00409">
    <property type="entry name" value="IG"/>
    <property type="match status" value="3"/>
</dbReference>
<dbReference type="InterPro" id="IPR036179">
    <property type="entry name" value="Ig-like_dom_sf"/>
</dbReference>
<comment type="similarity">
    <text evidence="4">Belongs to the immunoglobulin superfamily. CEA family.</text>
</comment>
<evidence type="ECO:0000256" key="5">
    <source>
        <dbReference type="SAM" id="SignalP"/>
    </source>
</evidence>
<feature type="chain" id="PRO_5046451398" evidence="5">
    <location>
        <begin position="35"/>
        <end position="347"/>
    </location>
</feature>
<evidence type="ECO:0000313" key="7">
    <source>
        <dbReference type="Proteomes" id="UP000694923"/>
    </source>
</evidence>
<organism evidence="7 8">
    <name type="scientific">Galeopterus variegatus</name>
    <name type="common">Malayan flying lemur</name>
    <name type="synonym">Cynocephalus variegatus</name>
    <dbReference type="NCBI Taxonomy" id="482537"/>
    <lineage>
        <taxon>Eukaryota</taxon>
        <taxon>Metazoa</taxon>
        <taxon>Chordata</taxon>
        <taxon>Craniata</taxon>
        <taxon>Vertebrata</taxon>
        <taxon>Euteleostomi</taxon>
        <taxon>Mammalia</taxon>
        <taxon>Eutheria</taxon>
        <taxon>Euarchontoglires</taxon>
        <taxon>Dermoptera</taxon>
        <taxon>Cynocephalidae</taxon>
        <taxon>Galeopterus</taxon>
    </lineage>
</organism>
<dbReference type="SMART" id="SM00408">
    <property type="entry name" value="IGc2"/>
    <property type="match status" value="2"/>
</dbReference>
<feature type="domain" description="Ig-like" evidence="6">
    <location>
        <begin position="237"/>
        <end position="317"/>
    </location>
</feature>